<sequence length="103" mass="11655">MAGRIHGFLGGILLTTSLTYLTQQNFKKNQAIIHDSISQSVETLDIENRKVEINSNVKQLELKTVGESVKDIWNYEIVRGVNWLYSLDFNGTFNRLVNGNVGK</sequence>
<dbReference type="Proteomes" id="UP001165064">
    <property type="component" value="Unassembled WGS sequence"/>
</dbReference>
<evidence type="ECO:0000313" key="2">
    <source>
        <dbReference type="Proteomes" id="UP001165064"/>
    </source>
</evidence>
<protein>
    <submittedName>
        <fullName evidence="1">Unnamed protein product</fullName>
    </submittedName>
</protein>
<comment type="caution">
    <text evidence="1">The sequence shown here is derived from an EMBL/GenBank/DDBJ whole genome shotgun (WGS) entry which is preliminary data.</text>
</comment>
<name>A0ACB5TZD8_AMBMO</name>
<keyword evidence="2" id="KW-1185">Reference proteome</keyword>
<gene>
    <name evidence="1" type="ORF">Amon02_001036800</name>
</gene>
<proteinExistence type="predicted"/>
<evidence type="ECO:0000313" key="1">
    <source>
        <dbReference type="EMBL" id="GME97954.1"/>
    </source>
</evidence>
<dbReference type="EMBL" id="BSXS01010317">
    <property type="protein sequence ID" value="GME97954.1"/>
    <property type="molecule type" value="Genomic_DNA"/>
</dbReference>
<accession>A0ACB5TZD8</accession>
<reference evidence="1" key="1">
    <citation type="submission" date="2023-04" db="EMBL/GenBank/DDBJ databases">
        <title>Ambrosiozyma monospora NBRC 10751.</title>
        <authorList>
            <person name="Ichikawa N."/>
            <person name="Sato H."/>
            <person name="Tonouchi N."/>
        </authorList>
    </citation>
    <scope>NUCLEOTIDE SEQUENCE</scope>
    <source>
        <strain evidence="1">NBRC 10751</strain>
    </source>
</reference>
<organism evidence="1 2">
    <name type="scientific">Ambrosiozyma monospora</name>
    <name type="common">Yeast</name>
    <name type="synonym">Endomycopsis monosporus</name>
    <dbReference type="NCBI Taxonomy" id="43982"/>
    <lineage>
        <taxon>Eukaryota</taxon>
        <taxon>Fungi</taxon>
        <taxon>Dikarya</taxon>
        <taxon>Ascomycota</taxon>
        <taxon>Saccharomycotina</taxon>
        <taxon>Pichiomycetes</taxon>
        <taxon>Pichiales</taxon>
        <taxon>Pichiaceae</taxon>
        <taxon>Ambrosiozyma</taxon>
    </lineage>
</organism>